<dbReference type="InterPro" id="IPR029063">
    <property type="entry name" value="SAM-dependent_MTases_sf"/>
</dbReference>
<dbReference type="InterPro" id="IPR041698">
    <property type="entry name" value="Methyltransf_25"/>
</dbReference>
<evidence type="ECO:0000313" key="2">
    <source>
        <dbReference type="EMBL" id="TBW49111.1"/>
    </source>
</evidence>
<gene>
    <name evidence="2" type="ORF">EZI54_20275</name>
</gene>
<evidence type="ECO:0000313" key="3">
    <source>
        <dbReference type="Proteomes" id="UP000313645"/>
    </source>
</evidence>
<keyword evidence="2" id="KW-0808">Transferase</keyword>
<reference evidence="2 3" key="1">
    <citation type="submission" date="2019-02" db="EMBL/GenBank/DDBJ databases">
        <title>Marinobacter halodurans sp. nov., a marine bacterium isolated from sea tidal flat.</title>
        <authorList>
            <person name="Yoo Y."/>
            <person name="Lee D.W."/>
            <person name="Kim B.S."/>
            <person name="Kim J.-J."/>
        </authorList>
    </citation>
    <scope>NUCLEOTIDE SEQUENCE [LARGE SCALE GENOMIC DNA]</scope>
    <source>
        <strain evidence="2 3">YJ-S3-2</strain>
    </source>
</reference>
<feature type="domain" description="Methyltransferase" evidence="1">
    <location>
        <begin position="52"/>
        <end position="141"/>
    </location>
</feature>
<dbReference type="GO" id="GO:0008168">
    <property type="term" value="F:methyltransferase activity"/>
    <property type="evidence" value="ECO:0007669"/>
    <property type="project" value="UniProtKB-KW"/>
</dbReference>
<keyword evidence="3" id="KW-1185">Reference proteome</keyword>
<comment type="caution">
    <text evidence="2">The sequence shown here is derived from an EMBL/GenBank/DDBJ whole genome shotgun (WGS) entry which is preliminary data.</text>
</comment>
<sequence length="225" mass="24418">MNPHSDARIIDSWRKNAEPWTEAVRGGQIASRERVTNQAIVDAVLQRSPRSVLDVGCGEGWLCRALSADVERVVGVDAIPALVGQARAAGGGDFRVKTYEALGDGSLAEAFDAVVCNFSLLGDMSVETVFASIPQLLSNTGAFIVQTLHPVAACGDQLYEDGWRDGSWEGFDPSFVDPAPWYFRTLASWVNLFLDRGFRLVDIREPLDPATHQPVSIIFVGAVTP</sequence>
<dbReference type="RefSeq" id="WP_131483708.1">
    <property type="nucleotide sequence ID" value="NZ_SJDL01000043.1"/>
</dbReference>
<proteinExistence type="predicted"/>
<dbReference type="Proteomes" id="UP000313645">
    <property type="component" value="Unassembled WGS sequence"/>
</dbReference>
<accession>A0ABY1ZFI4</accession>
<keyword evidence="2" id="KW-0489">Methyltransferase</keyword>
<dbReference type="Gene3D" id="3.40.50.150">
    <property type="entry name" value="Vaccinia Virus protein VP39"/>
    <property type="match status" value="1"/>
</dbReference>
<dbReference type="CDD" id="cd02440">
    <property type="entry name" value="AdoMet_MTases"/>
    <property type="match status" value="1"/>
</dbReference>
<dbReference type="EMBL" id="SJDL01000043">
    <property type="protein sequence ID" value="TBW49111.1"/>
    <property type="molecule type" value="Genomic_DNA"/>
</dbReference>
<dbReference type="GO" id="GO:0032259">
    <property type="term" value="P:methylation"/>
    <property type="evidence" value="ECO:0007669"/>
    <property type="project" value="UniProtKB-KW"/>
</dbReference>
<dbReference type="PANTHER" id="PTHR43464:SF23">
    <property type="entry name" value="JUVENILE HORMONE ACID O-METHYLTRANSFERASE"/>
    <property type="match status" value="1"/>
</dbReference>
<organism evidence="2 3">
    <name type="scientific">Marinobacter halodurans</name>
    <dbReference type="NCBI Taxonomy" id="2528979"/>
    <lineage>
        <taxon>Bacteria</taxon>
        <taxon>Pseudomonadati</taxon>
        <taxon>Pseudomonadota</taxon>
        <taxon>Gammaproteobacteria</taxon>
        <taxon>Pseudomonadales</taxon>
        <taxon>Marinobacteraceae</taxon>
        <taxon>Marinobacter</taxon>
    </lineage>
</organism>
<dbReference type="Pfam" id="PF13649">
    <property type="entry name" value="Methyltransf_25"/>
    <property type="match status" value="1"/>
</dbReference>
<dbReference type="SUPFAM" id="SSF53335">
    <property type="entry name" value="S-adenosyl-L-methionine-dependent methyltransferases"/>
    <property type="match status" value="1"/>
</dbReference>
<protein>
    <submittedName>
        <fullName evidence="2">Class I SAM-dependent methyltransferase</fullName>
    </submittedName>
</protein>
<dbReference type="PANTHER" id="PTHR43464">
    <property type="entry name" value="METHYLTRANSFERASE"/>
    <property type="match status" value="1"/>
</dbReference>
<name>A0ABY1ZFI4_9GAMM</name>
<evidence type="ECO:0000259" key="1">
    <source>
        <dbReference type="Pfam" id="PF13649"/>
    </source>
</evidence>